<dbReference type="PROSITE" id="PS50928">
    <property type="entry name" value="ABC_TM1"/>
    <property type="match status" value="1"/>
</dbReference>
<evidence type="ECO:0000313" key="9">
    <source>
        <dbReference type="EMBL" id="GGD88759.1"/>
    </source>
</evidence>
<feature type="transmembrane region" description="Helical" evidence="7">
    <location>
        <begin position="267"/>
        <end position="284"/>
    </location>
</feature>
<evidence type="ECO:0000256" key="5">
    <source>
        <dbReference type="ARBA" id="ARBA00022989"/>
    </source>
</evidence>
<dbReference type="Gene3D" id="1.10.3720.10">
    <property type="entry name" value="MetI-like"/>
    <property type="match status" value="1"/>
</dbReference>
<dbReference type="Proteomes" id="UP000612456">
    <property type="component" value="Unassembled WGS sequence"/>
</dbReference>
<dbReference type="SUPFAM" id="SSF161098">
    <property type="entry name" value="MetI-like"/>
    <property type="match status" value="1"/>
</dbReference>
<dbReference type="PANTHER" id="PTHR43744">
    <property type="entry name" value="ABC TRANSPORTER PERMEASE PROTEIN MG189-RELATED-RELATED"/>
    <property type="match status" value="1"/>
</dbReference>
<proteinExistence type="inferred from homology"/>
<dbReference type="CDD" id="cd06261">
    <property type="entry name" value="TM_PBP2"/>
    <property type="match status" value="1"/>
</dbReference>
<evidence type="ECO:0000256" key="4">
    <source>
        <dbReference type="ARBA" id="ARBA00022692"/>
    </source>
</evidence>
<keyword evidence="4 7" id="KW-0812">Transmembrane</keyword>
<keyword evidence="2 7" id="KW-0813">Transport</keyword>
<feature type="transmembrane region" description="Helical" evidence="7">
    <location>
        <begin position="16"/>
        <end position="38"/>
    </location>
</feature>
<protein>
    <submittedName>
        <fullName evidence="9">Sugar ABC transporter permease</fullName>
    </submittedName>
</protein>
<comment type="caution">
    <text evidence="9">The sequence shown here is derived from an EMBL/GenBank/DDBJ whole genome shotgun (WGS) entry which is preliminary data.</text>
</comment>
<organism evidence="9 10">
    <name type="scientific">Paenibacillus nasutitermitis</name>
    <dbReference type="NCBI Taxonomy" id="1652958"/>
    <lineage>
        <taxon>Bacteria</taxon>
        <taxon>Bacillati</taxon>
        <taxon>Bacillota</taxon>
        <taxon>Bacilli</taxon>
        <taxon>Bacillales</taxon>
        <taxon>Paenibacillaceae</taxon>
        <taxon>Paenibacillus</taxon>
    </lineage>
</organism>
<dbReference type="InterPro" id="IPR035906">
    <property type="entry name" value="MetI-like_sf"/>
</dbReference>
<evidence type="ECO:0000256" key="1">
    <source>
        <dbReference type="ARBA" id="ARBA00004651"/>
    </source>
</evidence>
<feature type="domain" description="ABC transmembrane type-1" evidence="8">
    <location>
        <begin position="79"/>
        <end position="284"/>
    </location>
</feature>
<evidence type="ECO:0000259" key="8">
    <source>
        <dbReference type="PROSITE" id="PS50928"/>
    </source>
</evidence>
<comment type="similarity">
    <text evidence="7">Belongs to the binding-protein-dependent transport system permease family.</text>
</comment>
<feature type="transmembrane region" description="Helical" evidence="7">
    <location>
        <begin position="115"/>
        <end position="133"/>
    </location>
</feature>
<dbReference type="AlphaFoldDB" id="A0A916ZDB7"/>
<keyword evidence="5 7" id="KW-1133">Transmembrane helix</keyword>
<keyword evidence="3" id="KW-1003">Cell membrane</keyword>
<name>A0A916ZDB7_9BACL</name>
<feature type="transmembrane region" description="Helical" evidence="7">
    <location>
        <begin position="81"/>
        <end position="103"/>
    </location>
</feature>
<evidence type="ECO:0000256" key="2">
    <source>
        <dbReference type="ARBA" id="ARBA00022448"/>
    </source>
</evidence>
<gene>
    <name evidence="9" type="ORF">GCM10010911_54180</name>
</gene>
<reference evidence="9" key="2">
    <citation type="submission" date="2020-09" db="EMBL/GenBank/DDBJ databases">
        <authorList>
            <person name="Sun Q."/>
            <person name="Zhou Y."/>
        </authorList>
    </citation>
    <scope>NUCLEOTIDE SEQUENCE</scope>
    <source>
        <strain evidence="9">CGMCC 1.15178</strain>
    </source>
</reference>
<sequence>MSITSKKIRKVSLNDIVFITCNTILMLLVILATFYPFVYMIMLSVSSENTFAKFLVVPLGFSLEAYRSILTELNFLDGLKISVARSIIGPICTIVVVFMSAYVLSRDELVFRKFFSRYVIFAMYFTAGILPVYVNISDLHLTGSFWVYILPNLVSVFGLILIRAFIQELPKSLEESAFIDGASDFQVAFKIVFPLCVPVLAAITLFEFINQWNAFGDTLLYNSTRSELFTLQYILSNYLKNGTISSATDMTALNQGGKNFTLESVKMAMTVTVCIPILLVYPFLQKYFIKGLLLGAVKE</sequence>
<evidence type="ECO:0000256" key="6">
    <source>
        <dbReference type="ARBA" id="ARBA00023136"/>
    </source>
</evidence>
<feature type="transmembrane region" description="Helical" evidence="7">
    <location>
        <begin position="145"/>
        <end position="166"/>
    </location>
</feature>
<dbReference type="PANTHER" id="PTHR43744:SF9">
    <property type="entry name" value="POLYGALACTURONAN_RHAMNOGALACTURONAN TRANSPORT SYSTEM PERMEASE PROTEIN YTCP"/>
    <property type="match status" value="1"/>
</dbReference>
<keyword evidence="10" id="KW-1185">Reference proteome</keyword>
<dbReference type="EMBL" id="BMHP01000004">
    <property type="protein sequence ID" value="GGD88759.1"/>
    <property type="molecule type" value="Genomic_DNA"/>
</dbReference>
<dbReference type="InterPro" id="IPR000515">
    <property type="entry name" value="MetI-like"/>
</dbReference>
<reference evidence="9" key="1">
    <citation type="journal article" date="2014" name="Int. J. Syst. Evol. Microbiol.">
        <title>Complete genome sequence of Corynebacterium casei LMG S-19264T (=DSM 44701T), isolated from a smear-ripened cheese.</title>
        <authorList>
            <consortium name="US DOE Joint Genome Institute (JGI-PGF)"/>
            <person name="Walter F."/>
            <person name="Albersmeier A."/>
            <person name="Kalinowski J."/>
            <person name="Ruckert C."/>
        </authorList>
    </citation>
    <scope>NUCLEOTIDE SEQUENCE</scope>
    <source>
        <strain evidence="9">CGMCC 1.15178</strain>
    </source>
</reference>
<evidence type="ECO:0000256" key="3">
    <source>
        <dbReference type="ARBA" id="ARBA00022475"/>
    </source>
</evidence>
<keyword evidence="6 7" id="KW-0472">Membrane</keyword>
<evidence type="ECO:0000313" key="10">
    <source>
        <dbReference type="Proteomes" id="UP000612456"/>
    </source>
</evidence>
<dbReference type="GO" id="GO:0055085">
    <property type="term" value="P:transmembrane transport"/>
    <property type="evidence" value="ECO:0007669"/>
    <property type="project" value="InterPro"/>
</dbReference>
<evidence type="ECO:0000256" key="7">
    <source>
        <dbReference type="RuleBase" id="RU363032"/>
    </source>
</evidence>
<dbReference type="GO" id="GO:0005886">
    <property type="term" value="C:plasma membrane"/>
    <property type="evidence" value="ECO:0007669"/>
    <property type="project" value="UniProtKB-SubCell"/>
</dbReference>
<dbReference type="Pfam" id="PF00528">
    <property type="entry name" value="BPD_transp_1"/>
    <property type="match status" value="1"/>
</dbReference>
<accession>A0A916ZDB7</accession>
<comment type="subcellular location">
    <subcellularLocation>
        <location evidence="1 7">Cell membrane</location>
        <topology evidence="1 7">Multi-pass membrane protein</topology>
    </subcellularLocation>
</comment>
<feature type="transmembrane region" description="Helical" evidence="7">
    <location>
        <begin position="187"/>
        <end position="209"/>
    </location>
</feature>